<accession>A0A2T7UVN6</accession>
<reference evidence="3 4" key="1">
    <citation type="journal article" date="2011" name="Syst. Appl. Microbiol.">
        <title>Defluviimonas denitrificans gen. nov., sp. nov., and Pararhodobacter aggregans gen. nov., sp. nov., non-phototrophic Rhodobacteraceae from the biofilter of a marine aquaculture.</title>
        <authorList>
            <person name="Foesel B.U."/>
            <person name="Drake H.L."/>
            <person name="Schramm A."/>
        </authorList>
    </citation>
    <scope>NUCLEOTIDE SEQUENCE [LARGE SCALE GENOMIC DNA]</scope>
    <source>
        <strain evidence="3 4">D1-19</strain>
    </source>
</reference>
<evidence type="ECO:0000259" key="2">
    <source>
        <dbReference type="Pfam" id="PF02608"/>
    </source>
</evidence>
<keyword evidence="4" id="KW-1185">Reference proteome</keyword>
<proteinExistence type="predicted"/>
<sequence length="361" mass="39163">MKRRELLATSAAALGLAATLGSKARAQTPLKVGFVYIGPPGDFGWTYAHDQARLTAQEHFGDAVETFYVDNVPEGPDAERIMTQMALSGANMIFATSFGYGPSLNAVAQRFPNIAFEHATGYLQEAPNVSLYNARFYEGRAVIGTIAGRMTQTNKIGYIASFPIPEVIMGINAAYIHAKKVNPDITLSVVWAYSWFDPAQEAAAAEALIEQGCDILMQHTDSTAPLSVAQQRGALAFGQASDMTQFAPDVHLTAIIDNWAPYYVKRIQEKLDGTWAADNVWSGIPEDEVTFAPFNDRIPAEVQDEANALIESIRDGSYHPFTGPLNRQDGSAWLAEGEVADDGTLLGMNFYVEGISGDIPN</sequence>
<organism evidence="3 4">
    <name type="scientific">Pararhodobacter aggregans</name>
    <dbReference type="NCBI Taxonomy" id="404875"/>
    <lineage>
        <taxon>Bacteria</taxon>
        <taxon>Pseudomonadati</taxon>
        <taxon>Pseudomonadota</taxon>
        <taxon>Alphaproteobacteria</taxon>
        <taxon>Rhodobacterales</taxon>
        <taxon>Paracoccaceae</taxon>
        <taxon>Pararhodobacter</taxon>
    </lineage>
</organism>
<evidence type="ECO:0000313" key="3">
    <source>
        <dbReference type="EMBL" id="PVE48742.1"/>
    </source>
</evidence>
<dbReference type="RefSeq" id="WP_107750328.1">
    <property type="nucleotide sequence ID" value="NZ_QBKF01000002.1"/>
</dbReference>
<dbReference type="EMBL" id="QDDR01000002">
    <property type="protein sequence ID" value="PVE48742.1"/>
    <property type="molecule type" value="Genomic_DNA"/>
</dbReference>
<keyword evidence="1" id="KW-0732">Signal</keyword>
<dbReference type="AlphaFoldDB" id="A0A2T7UVN6"/>
<dbReference type="OrthoDB" id="9781639at2"/>
<name>A0A2T7UVN6_9RHOB</name>
<dbReference type="Gene3D" id="3.40.50.2300">
    <property type="match status" value="2"/>
</dbReference>
<protein>
    <submittedName>
        <fullName evidence="3">BMP family ABC transporter substrate-binding protein</fullName>
    </submittedName>
</protein>
<dbReference type="Proteomes" id="UP000244810">
    <property type="component" value="Unassembled WGS sequence"/>
</dbReference>
<dbReference type="InterPro" id="IPR003760">
    <property type="entry name" value="PnrA-like"/>
</dbReference>
<evidence type="ECO:0000313" key="4">
    <source>
        <dbReference type="Proteomes" id="UP000244810"/>
    </source>
</evidence>
<gene>
    <name evidence="3" type="ORF">DDE23_06745</name>
</gene>
<feature type="domain" description="ABC transporter substrate-binding protein PnrA-like" evidence="2">
    <location>
        <begin position="31"/>
        <end position="308"/>
    </location>
</feature>
<comment type="caution">
    <text evidence="3">The sequence shown here is derived from an EMBL/GenBank/DDBJ whole genome shotgun (WGS) entry which is preliminary data.</text>
</comment>
<dbReference type="GO" id="GO:0005886">
    <property type="term" value="C:plasma membrane"/>
    <property type="evidence" value="ECO:0007669"/>
    <property type="project" value="InterPro"/>
</dbReference>
<dbReference type="CDD" id="cd19963">
    <property type="entry name" value="PBP1_BMP-like"/>
    <property type="match status" value="1"/>
</dbReference>
<dbReference type="PANTHER" id="PTHR43208">
    <property type="entry name" value="ABC TRANSPORTER SUBSTRATE-BINDING PROTEIN"/>
    <property type="match status" value="1"/>
</dbReference>
<dbReference type="Pfam" id="PF02608">
    <property type="entry name" value="Bmp"/>
    <property type="match status" value="1"/>
</dbReference>
<dbReference type="PANTHER" id="PTHR43208:SF1">
    <property type="entry name" value="ABC TRANSPORTER SUBSTRATE-BINDING PROTEIN"/>
    <property type="match status" value="1"/>
</dbReference>
<evidence type="ECO:0000256" key="1">
    <source>
        <dbReference type="ARBA" id="ARBA00022729"/>
    </source>
</evidence>
<dbReference type="InterPro" id="IPR052910">
    <property type="entry name" value="ABC-Purine-Binding"/>
</dbReference>